<proteinExistence type="predicted"/>
<dbReference type="InterPro" id="IPR027843">
    <property type="entry name" value="DUF4440"/>
</dbReference>
<sequence>MIEENLRTEILELEKKLILAEKNSDQDSLSQLILDDFTGILVNGSKISKSEFIAAFCSSDLHFVSLEIENLDIRRSGETVTVVGRSIFTVEVSGNQMNGSAKFLDNWTRENGSWGLSSSSVTPDK</sequence>
<dbReference type="InterPro" id="IPR032710">
    <property type="entry name" value="NTF2-like_dom_sf"/>
</dbReference>
<dbReference type="Pfam" id="PF14534">
    <property type="entry name" value="DUF4440"/>
    <property type="match status" value="1"/>
</dbReference>
<name>A0A2A4T9F4_9DELT</name>
<dbReference type="SUPFAM" id="SSF54427">
    <property type="entry name" value="NTF2-like"/>
    <property type="match status" value="1"/>
</dbReference>
<dbReference type="EMBL" id="NVSR01000010">
    <property type="protein sequence ID" value="PCI29765.1"/>
    <property type="molecule type" value="Genomic_DNA"/>
</dbReference>
<reference evidence="3" key="1">
    <citation type="submission" date="2017-08" db="EMBL/GenBank/DDBJ databases">
        <title>A dynamic microbial community with high functional redundancy inhabits the cold, oxic subseafloor aquifer.</title>
        <authorList>
            <person name="Tully B.J."/>
            <person name="Wheat C.G."/>
            <person name="Glazer B.T."/>
            <person name="Huber J.A."/>
        </authorList>
    </citation>
    <scope>NUCLEOTIDE SEQUENCE [LARGE SCALE GENOMIC DNA]</scope>
</reference>
<evidence type="ECO:0000313" key="2">
    <source>
        <dbReference type="EMBL" id="PCI29765.1"/>
    </source>
</evidence>
<dbReference type="AlphaFoldDB" id="A0A2A4T9F4"/>
<comment type="caution">
    <text evidence="2">The sequence shown here is derived from an EMBL/GenBank/DDBJ whole genome shotgun (WGS) entry which is preliminary data.</text>
</comment>
<evidence type="ECO:0000313" key="3">
    <source>
        <dbReference type="Proteomes" id="UP000218113"/>
    </source>
</evidence>
<dbReference type="Gene3D" id="3.10.450.50">
    <property type="match status" value="1"/>
</dbReference>
<dbReference type="Proteomes" id="UP000218113">
    <property type="component" value="Unassembled WGS sequence"/>
</dbReference>
<feature type="domain" description="DUF4440" evidence="1">
    <location>
        <begin position="10"/>
        <end position="114"/>
    </location>
</feature>
<accession>A0A2A4T9F4</accession>
<organism evidence="2 3">
    <name type="scientific">SAR324 cluster bacterium</name>
    <dbReference type="NCBI Taxonomy" id="2024889"/>
    <lineage>
        <taxon>Bacteria</taxon>
        <taxon>Deltaproteobacteria</taxon>
        <taxon>SAR324 cluster</taxon>
    </lineage>
</organism>
<evidence type="ECO:0000259" key="1">
    <source>
        <dbReference type="Pfam" id="PF14534"/>
    </source>
</evidence>
<protein>
    <recommendedName>
        <fullName evidence="1">DUF4440 domain-containing protein</fullName>
    </recommendedName>
</protein>
<gene>
    <name evidence="2" type="ORF">COB67_03195</name>
</gene>